<feature type="domain" description="NAD-dependent epimerase/dehydratase" evidence="1">
    <location>
        <begin position="31"/>
        <end position="252"/>
    </location>
</feature>
<comment type="caution">
    <text evidence="2">The sequence shown here is derived from an EMBL/GenBank/DDBJ whole genome shotgun (WGS) entry which is preliminary data.</text>
</comment>
<dbReference type="PANTHER" id="PTHR48079:SF6">
    <property type="entry name" value="NAD(P)-BINDING DOMAIN-CONTAINING PROTEIN-RELATED"/>
    <property type="match status" value="1"/>
</dbReference>
<dbReference type="InterPro" id="IPR001509">
    <property type="entry name" value="Epimerase_deHydtase"/>
</dbReference>
<dbReference type="Gene3D" id="3.40.50.720">
    <property type="entry name" value="NAD(P)-binding Rossmann-like Domain"/>
    <property type="match status" value="1"/>
</dbReference>
<accession>A0A433SFQ2</accession>
<dbReference type="InterPro" id="IPR051783">
    <property type="entry name" value="NAD(P)-dependent_oxidoreduct"/>
</dbReference>
<keyword evidence="3" id="KW-1185">Reference proteome</keyword>
<dbReference type="Proteomes" id="UP000286947">
    <property type="component" value="Unassembled WGS sequence"/>
</dbReference>
<dbReference type="EMBL" id="PQSP01000001">
    <property type="protein sequence ID" value="RUS67573.1"/>
    <property type="molecule type" value="Genomic_DNA"/>
</dbReference>
<evidence type="ECO:0000313" key="3">
    <source>
        <dbReference type="Proteomes" id="UP000286947"/>
    </source>
</evidence>
<dbReference type="GO" id="GO:0005737">
    <property type="term" value="C:cytoplasm"/>
    <property type="evidence" value="ECO:0007669"/>
    <property type="project" value="TreeGrafter"/>
</dbReference>
<evidence type="ECO:0000313" key="2">
    <source>
        <dbReference type="EMBL" id="RUS67573.1"/>
    </source>
</evidence>
<gene>
    <name evidence="2" type="ORF">CUZ56_00047</name>
</gene>
<dbReference type="InterPro" id="IPR036291">
    <property type="entry name" value="NAD(P)-bd_dom_sf"/>
</dbReference>
<dbReference type="SUPFAM" id="SSF51735">
    <property type="entry name" value="NAD(P)-binding Rossmann-fold domains"/>
    <property type="match status" value="1"/>
</dbReference>
<name>A0A433SFQ2_9BURK</name>
<evidence type="ECO:0000259" key="1">
    <source>
        <dbReference type="Pfam" id="PF01370"/>
    </source>
</evidence>
<dbReference type="PANTHER" id="PTHR48079">
    <property type="entry name" value="PROTEIN YEEZ"/>
    <property type="match status" value="1"/>
</dbReference>
<sequence>MLFAEGVPLSFCFGSPVCVFRVDGGVMQSLLIVGCGDIGLRVVRQLKPHIRVVALTSSPARVPELRACGVTPVVGNLDDMSSLQRLGRICSHVLYLAPPLQEMRMDAQQAPLPGRAGVDSRCLHLCATLLKHKRPKRLVYISTTGVYASGGQQWMDETTPVNPMTSRAHKRIAAEMTMRHFGRVGKTAVSILRVPGIYALDRQGGNPAQRLRQGMQVLAREDDVYTQHIQADDLARICIAALFHGKPQRVVNAVDDSDMRMGDYFDLAADLAGMPRPERLTRQDAARMMSPLLYSFMSESRRIRNQRLKRELGVRLTYPTVREGLARLAKKASE</sequence>
<dbReference type="AlphaFoldDB" id="A0A433SFQ2"/>
<reference evidence="2 3" key="1">
    <citation type="submission" date="2018-01" db="EMBL/GenBank/DDBJ databases">
        <title>Saezia sanguinis gen. nov., sp. nov., in the order Burkholderiales isolated from human blood.</title>
        <authorList>
            <person name="Medina-Pascual M.J."/>
            <person name="Valdezate S."/>
            <person name="Monzon S."/>
            <person name="Cuesta I."/>
            <person name="Carrasco G."/>
            <person name="Villalon P."/>
            <person name="Saez-Nieto J.A."/>
        </authorList>
    </citation>
    <scope>NUCLEOTIDE SEQUENCE [LARGE SCALE GENOMIC DNA]</scope>
    <source>
        <strain evidence="2 3">CNM695-12</strain>
    </source>
</reference>
<proteinExistence type="predicted"/>
<organism evidence="2 3">
    <name type="scientific">Saezia sanguinis</name>
    <dbReference type="NCBI Taxonomy" id="1965230"/>
    <lineage>
        <taxon>Bacteria</taxon>
        <taxon>Pseudomonadati</taxon>
        <taxon>Pseudomonadota</taxon>
        <taxon>Betaproteobacteria</taxon>
        <taxon>Burkholderiales</taxon>
        <taxon>Saeziaceae</taxon>
        <taxon>Saezia</taxon>
    </lineage>
</organism>
<dbReference type="GO" id="GO:0004029">
    <property type="term" value="F:aldehyde dehydrogenase (NAD+) activity"/>
    <property type="evidence" value="ECO:0007669"/>
    <property type="project" value="TreeGrafter"/>
</dbReference>
<dbReference type="Pfam" id="PF01370">
    <property type="entry name" value="Epimerase"/>
    <property type="match status" value="1"/>
</dbReference>
<protein>
    <recommendedName>
        <fullName evidence="1">NAD-dependent epimerase/dehydratase domain-containing protein</fullName>
    </recommendedName>
</protein>